<evidence type="ECO:0000313" key="3">
    <source>
        <dbReference type="Proteomes" id="UP001153069"/>
    </source>
</evidence>
<organism evidence="2 3">
    <name type="scientific">Seminavis robusta</name>
    <dbReference type="NCBI Taxonomy" id="568900"/>
    <lineage>
        <taxon>Eukaryota</taxon>
        <taxon>Sar</taxon>
        <taxon>Stramenopiles</taxon>
        <taxon>Ochrophyta</taxon>
        <taxon>Bacillariophyta</taxon>
        <taxon>Bacillariophyceae</taxon>
        <taxon>Bacillariophycidae</taxon>
        <taxon>Naviculales</taxon>
        <taxon>Naviculaceae</taxon>
        <taxon>Seminavis</taxon>
    </lineage>
</organism>
<dbReference type="OrthoDB" id="45097at2759"/>
<protein>
    <submittedName>
        <fullName evidence="2">Uncharacterized protein</fullName>
    </submittedName>
</protein>
<keyword evidence="1" id="KW-1133">Transmembrane helix</keyword>
<feature type="transmembrane region" description="Helical" evidence="1">
    <location>
        <begin position="40"/>
        <end position="63"/>
    </location>
</feature>
<dbReference type="EMBL" id="CAICTM010001357">
    <property type="protein sequence ID" value="CAB9522940.1"/>
    <property type="molecule type" value="Genomic_DNA"/>
</dbReference>
<feature type="transmembrane region" description="Helical" evidence="1">
    <location>
        <begin position="158"/>
        <end position="176"/>
    </location>
</feature>
<keyword evidence="1" id="KW-0812">Transmembrane</keyword>
<feature type="transmembrane region" description="Helical" evidence="1">
    <location>
        <begin position="75"/>
        <end position="97"/>
    </location>
</feature>
<gene>
    <name evidence="2" type="ORF">SEMRO_1359_G265940.1</name>
</gene>
<accession>A0A9N8HS90</accession>
<reference evidence="2" key="1">
    <citation type="submission" date="2020-06" db="EMBL/GenBank/DDBJ databases">
        <authorList>
            <consortium name="Plant Systems Biology data submission"/>
        </authorList>
    </citation>
    <scope>NUCLEOTIDE SEQUENCE</scope>
    <source>
        <strain evidence="2">D6</strain>
    </source>
</reference>
<keyword evidence="1" id="KW-0472">Membrane</keyword>
<evidence type="ECO:0000313" key="2">
    <source>
        <dbReference type="EMBL" id="CAB9522940.1"/>
    </source>
</evidence>
<keyword evidence="3" id="KW-1185">Reference proteome</keyword>
<dbReference type="Proteomes" id="UP001153069">
    <property type="component" value="Unassembled WGS sequence"/>
</dbReference>
<evidence type="ECO:0000256" key="1">
    <source>
        <dbReference type="SAM" id="Phobius"/>
    </source>
</evidence>
<name>A0A9N8HS90_9STRA</name>
<sequence>MMTPNEDQDGYALITGENGIAPNQPLPHASRNFKISSVSVGLLIGFLVQEATLAANVVILEVWGNEFAHTSRKEIVLFSLLWSFVTSAIAIILLGFLRSLITAFYQTLPMDGRTQQQTENIHKNMLESLEVLFVVGALIGVSFAWVITDLFLGMQPQINFSIITLGLALLWCKIVVSCRAQTEELEEEETGSQEKPLLVV</sequence>
<dbReference type="AlphaFoldDB" id="A0A9N8HS90"/>
<proteinExistence type="predicted"/>
<comment type="caution">
    <text evidence="2">The sequence shown here is derived from an EMBL/GenBank/DDBJ whole genome shotgun (WGS) entry which is preliminary data.</text>
</comment>
<feature type="transmembrane region" description="Helical" evidence="1">
    <location>
        <begin position="131"/>
        <end position="152"/>
    </location>
</feature>